<protein>
    <submittedName>
        <fullName evidence="5">Uncharacterized protein LOC104698700</fullName>
    </submittedName>
</protein>
<feature type="domain" description="DC1" evidence="3">
    <location>
        <begin position="10"/>
        <end position="49"/>
    </location>
</feature>
<evidence type="ECO:0000313" key="5">
    <source>
        <dbReference type="RefSeq" id="XP_019101827.1"/>
    </source>
</evidence>
<dbReference type="InterPro" id="IPR004146">
    <property type="entry name" value="DC1"/>
</dbReference>
<accession>A0ABM1RS39</accession>
<dbReference type="Pfam" id="PF03107">
    <property type="entry name" value="C1_2"/>
    <property type="match status" value="6"/>
</dbReference>
<feature type="domain" description="DC1" evidence="3">
    <location>
        <begin position="239"/>
        <end position="281"/>
    </location>
</feature>
<dbReference type="RefSeq" id="XP_019101827.1">
    <property type="nucleotide sequence ID" value="XM_019246282.1"/>
</dbReference>
<keyword evidence="1" id="KW-0677">Repeat</keyword>
<dbReference type="InterPro" id="IPR053192">
    <property type="entry name" value="Vacuole_Formation_Reg"/>
</dbReference>
<keyword evidence="4" id="KW-1185">Reference proteome</keyword>
<proteinExistence type="predicted"/>
<dbReference type="SUPFAM" id="SSF57889">
    <property type="entry name" value="Cysteine-rich domain"/>
    <property type="match status" value="5"/>
</dbReference>
<dbReference type="Proteomes" id="UP000694864">
    <property type="component" value="Chromosome 6"/>
</dbReference>
<reference evidence="5" key="2">
    <citation type="submission" date="2025-08" db="UniProtKB">
        <authorList>
            <consortium name="RefSeq"/>
        </authorList>
    </citation>
    <scope>IDENTIFICATION</scope>
    <source>
        <tissue evidence="5">Leaf</tissue>
    </source>
</reference>
<gene>
    <name evidence="5" type="primary">LOC104698700</name>
</gene>
<evidence type="ECO:0000259" key="3">
    <source>
        <dbReference type="Pfam" id="PF03107"/>
    </source>
</evidence>
<organism evidence="4 5">
    <name type="scientific">Camelina sativa</name>
    <name type="common">False flax</name>
    <name type="synonym">Myagrum sativum</name>
    <dbReference type="NCBI Taxonomy" id="90675"/>
    <lineage>
        <taxon>Eukaryota</taxon>
        <taxon>Viridiplantae</taxon>
        <taxon>Streptophyta</taxon>
        <taxon>Embryophyta</taxon>
        <taxon>Tracheophyta</taxon>
        <taxon>Spermatophyta</taxon>
        <taxon>Magnoliopsida</taxon>
        <taxon>eudicotyledons</taxon>
        <taxon>Gunneridae</taxon>
        <taxon>Pentapetalae</taxon>
        <taxon>rosids</taxon>
        <taxon>malvids</taxon>
        <taxon>Brassicales</taxon>
        <taxon>Brassicaceae</taxon>
        <taxon>Camelineae</taxon>
        <taxon>Camelina</taxon>
    </lineage>
</organism>
<dbReference type="PANTHER" id="PTHR32410:SF154">
    <property type="entry name" value="CHP-RICH ZINC FINGER PROTEIN-LIKE-RELATED"/>
    <property type="match status" value="1"/>
</dbReference>
<evidence type="ECO:0000313" key="4">
    <source>
        <dbReference type="Proteomes" id="UP000694864"/>
    </source>
</evidence>
<dbReference type="InterPro" id="IPR046349">
    <property type="entry name" value="C1-like_sf"/>
</dbReference>
<dbReference type="GeneID" id="104698700"/>
<feature type="domain" description="DC1" evidence="3">
    <location>
        <begin position="123"/>
        <end position="166"/>
    </location>
</feature>
<evidence type="ECO:0000256" key="2">
    <source>
        <dbReference type="SAM" id="MobiDB-lite"/>
    </source>
</evidence>
<dbReference type="PANTHER" id="PTHR32410">
    <property type="entry name" value="CYSTEINE/HISTIDINE-RICH C1 DOMAIN FAMILY PROTEIN"/>
    <property type="match status" value="1"/>
</dbReference>
<feature type="domain" description="DC1" evidence="3">
    <location>
        <begin position="178"/>
        <end position="225"/>
    </location>
</feature>
<feature type="compositionally biased region" description="Basic and acidic residues" evidence="2">
    <location>
        <begin position="742"/>
        <end position="752"/>
    </location>
</feature>
<feature type="domain" description="DC1" evidence="3">
    <location>
        <begin position="374"/>
        <end position="421"/>
    </location>
</feature>
<reference evidence="4" key="1">
    <citation type="journal article" date="2014" name="Nat. Commun.">
        <title>The emerging biofuel crop Camelina sativa retains a highly undifferentiated hexaploid genome structure.</title>
        <authorList>
            <person name="Kagale S."/>
            <person name="Koh C."/>
            <person name="Nixon J."/>
            <person name="Bollina V."/>
            <person name="Clarke W.E."/>
            <person name="Tuteja R."/>
            <person name="Spillane C."/>
            <person name="Robinson S.J."/>
            <person name="Links M.G."/>
            <person name="Clarke C."/>
            <person name="Higgins E.E."/>
            <person name="Huebert T."/>
            <person name="Sharpe A.G."/>
            <person name="Parkin I.A."/>
        </authorList>
    </citation>
    <scope>NUCLEOTIDE SEQUENCE [LARGE SCALE GENOMIC DNA]</scope>
    <source>
        <strain evidence="4">cv. DH55</strain>
    </source>
</reference>
<name>A0ABM1RS39_CAMSA</name>
<feature type="domain" description="DC1" evidence="3">
    <location>
        <begin position="291"/>
        <end position="338"/>
    </location>
</feature>
<feature type="region of interest" description="Disordered" evidence="2">
    <location>
        <begin position="731"/>
        <end position="752"/>
    </location>
</feature>
<evidence type="ECO:0000256" key="1">
    <source>
        <dbReference type="ARBA" id="ARBA00022737"/>
    </source>
</evidence>
<sequence>MGYIYKLGGHMHYLSIVEHRDGLECGACDRSYGDAYSCDSCEFNIHLKCEFLLKLQSLFYHPCHDGHRLNLLTTGAPDHTDPKCHICGKNTKRLLCHCYDCKLNLDIDCMFDAMCARSNLNFPWHHHPLLMFDYYGDDMKCEVCDLPSGKVYLCPLCRFMVHEKCVSVLNTPEITHSSHSRHPLKLVTEGAPGYTDPKCHLCGEDTGRFIYHCDMCKFNLDLVCAIDNPPPVALSNLKVHEHTLTLMPRLISFVCDACGTKGDRSPYLCHQCDFMIHQTCAYLPRLIHVNHHDHRISYKYPVGVREARCGVCWEDIDWSCGAYSCSLCPRYAIHSLCAVRDDVWDGEELDGVPEDIEDIEPFKRNDDNTITHFAHEHNLMSLSKDGEETSLCGGCVRPIGSYTFYKCSKSDCGFILHETCANLLKKKRHFLSPEPLTLCLQSQRYTEACRACRQVSCEGFMYSTNYENQNFDLLCSSITVPFIHGGHDHQLLYLKLQDDDVKMCQNCLIHEGDVVIGCKKCNYYLDFRCATLPLTVTLPRYDDHPLTLCYGDEKASGKYWYTPNQEKRSKSLINWWLIIALHGRFATRVVVVAQLHEMTITTKEGSKEAGSSGGTITPAADQVEHAVLPTPNAPRKAATTESPETFVIARNLASPTTTEPTPNPAQLTLLNSQPVSNIDELFRGILARLDQQEQRTNTRLDALTATQVESQEEINHLQAVRQGSTNIFSAGMMPRPNAITDGLERDPNSRID</sequence>